<proteinExistence type="predicted"/>
<dbReference type="PANTHER" id="PTHR46585">
    <property type="entry name" value="INTEGRASE CORE DOMAIN CONTAINING PROTEIN"/>
    <property type="match status" value="1"/>
</dbReference>
<dbReference type="InterPro" id="IPR000953">
    <property type="entry name" value="Chromo/chromo_shadow_dom"/>
</dbReference>
<dbReference type="PROSITE" id="PS50013">
    <property type="entry name" value="CHROMO_2"/>
    <property type="match status" value="1"/>
</dbReference>
<dbReference type="PANTHER" id="PTHR46585:SF1">
    <property type="entry name" value="CHROMO DOMAIN-CONTAINING PROTEIN"/>
    <property type="match status" value="1"/>
</dbReference>
<sequence>MYSGYYTFKDVQKLMRDSGGVDLQPTSTNSGCYIKPGSGNSFCVTTYLSRLLGLTMDDSEVVIDPDTTYTSKKRMNINLGLEYINISCNLVNESFNVHTEGTRSDVVTSLAVTTTQSLFGSVTEYFDIESKVPVNKGSFNQLKFYVTDQDGKPVEIGYQSAERLYQKALAEGLRVTRKQVKLWLKSQDTYTRYKPIVRRHKFRQTSVEYLGEQIQMDLVDMSKYRNKSKGYNWILTAVELLSRYAFTVPVLRKDTNNMTAAVTELLGQFKGRFTVYPKLAQFDDGKEFYNVGVKSLLEKVGVRYFSTYSEKKAAVVERFNRTLKTSMWKYFYSKGTYNWVDVLQSLTDSYNNTKHSSILMKPNNVSEDNQGEVWMTLFGHNYGDLPLPKFKVGDTVRISRYKSIFTKGYEANFTEELFRVTKVLRGHPNVYEVEDLEGEPIIGKLYEEELSDVEKKDDVYRIEKVLKRKKVRGKKMVLIKWLGYDSKHNSWIPESDLQNIG</sequence>
<dbReference type="Proteomes" id="UP001152795">
    <property type="component" value="Unassembled WGS sequence"/>
</dbReference>
<dbReference type="Pfam" id="PF00385">
    <property type="entry name" value="Chromo"/>
    <property type="match status" value="1"/>
</dbReference>
<dbReference type="EMBL" id="CACRXK020006466">
    <property type="protein sequence ID" value="CAB4009485.1"/>
    <property type="molecule type" value="Genomic_DNA"/>
</dbReference>
<dbReference type="GO" id="GO:0003676">
    <property type="term" value="F:nucleic acid binding"/>
    <property type="evidence" value="ECO:0007669"/>
    <property type="project" value="InterPro"/>
</dbReference>
<dbReference type="Gene3D" id="2.40.50.40">
    <property type="match status" value="1"/>
</dbReference>
<dbReference type="AlphaFoldDB" id="A0A6S7HTN3"/>
<dbReference type="OrthoDB" id="6343797at2759"/>
<dbReference type="SMART" id="SM00298">
    <property type="entry name" value="CHROMO"/>
    <property type="match status" value="1"/>
</dbReference>
<dbReference type="InterPro" id="IPR016197">
    <property type="entry name" value="Chromo-like_dom_sf"/>
</dbReference>
<dbReference type="InterPro" id="IPR036397">
    <property type="entry name" value="RNaseH_sf"/>
</dbReference>
<gene>
    <name evidence="1" type="ORF">PACLA_8A050295</name>
</gene>
<dbReference type="SUPFAM" id="SSF53098">
    <property type="entry name" value="Ribonuclease H-like"/>
    <property type="match status" value="1"/>
</dbReference>
<reference evidence="1" key="1">
    <citation type="submission" date="2020-04" db="EMBL/GenBank/DDBJ databases">
        <authorList>
            <person name="Alioto T."/>
            <person name="Alioto T."/>
            <person name="Gomez Garrido J."/>
        </authorList>
    </citation>
    <scope>NUCLEOTIDE SEQUENCE</scope>
    <source>
        <strain evidence="1">A484AB</strain>
    </source>
</reference>
<evidence type="ECO:0000313" key="1">
    <source>
        <dbReference type="EMBL" id="CAB4009485.1"/>
    </source>
</evidence>
<dbReference type="InterPro" id="IPR023780">
    <property type="entry name" value="Chromo_domain"/>
</dbReference>
<name>A0A6S7HTN3_PARCT</name>
<dbReference type="SUPFAM" id="SSF54160">
    <property type="entry name" value="Chromo domain-like"/>
    <property type="match status" value="1"/>
</dbReference>
<comment type="caution">
    <text evidence="1">The sequence shown here is derived from an EMBL/GenBank/DDBJ whole genome shotgun (WGS) entry which is preliminary data.</text>
</comment>
<dbReference type="CDD" id="cd00024">
    <property type="entry name" value="CD_CSD"/>
    <property type="match status" value="1"/>
</dbReference>
<dbReference type="GO" id="GO:0015074">
    <property type="term" value="P:DNA integration"/>
    <property type="evidence" value="ECO:0007669"/>
    <property type="project" value="InterPro"/>
</dbReference>
<organism evidence="1 2">
    <name type="scientific">Paramuricea clavata</name>
    <name type="common">Red gorgonian</name>
    <name type="synonym">Violescent sea-whip</name>
    <dbReference type="NCBI Taxonomy" id="317549"/>
    <lineage>
        <taxon>Eukaryota</taxon>
        <taxon>Metazoa</taxon>
        <taxon>Cnidaria</taxon>
        <taxon>Anthozoa</taxon>
        <taxon>Octocorallia</taxon>
        <taxon>Malacalcyonacea</taxon>
        <taxon>Plexauridae</taxon>
        <taxon>Paramuricea</taxon>
    </lineage>
</organism>
<dbReference type="PROSITE" id="PS50994">
    <property type="entry name" value="INTEGRASE"/>
    <property type="match status" value="1"/>
</dbReference>
<dbReference type="Gene3D" id="3.30.420.10">
    <property type="entry name" value="Ribonuclease H-like superfamily/Ribonuclease H"/>
    <property type="match status" value="1"/>
</dbReference>
<dbReference type="InterPro" id="IPR001584">
    <property type="entry name" value="Integrase_cat-core"/>
</dbReference>
<evidence type="ECO:0000313" key="2">
    <source>
        <dbReference type="Proteomes" id="UP001152795"/>
    </source>
</evidence>
<keyword evidence="2" id="KW-1185">Reference proteome</keyword>
<dbReference type="InterPro" id="IPR012337">
    <property type="entry name" value="RNaseH-like_sf"/>
</dbReference>
<protein>
    <submittedName>
        <fullName evidence="1">Uncharacterized transposon-derived</fullName>
    </submittedName>
</protein>
<accession>A0A6S7HTN3</accession>